<dbReference type="HOGENOM" id="CLU_096071_0_0_11"/>
<dbReference type="eggNOG" id="COG3271">
    <property type="taxonomic scope" value="Bacteria"/>
</dbReference>
<organism evidence="2 3">
    <name type="scientific">Mycolicibacterium vaccae ATCC 25954</name>
    <dbReference type="NCBI Taxonomy" id="1194972"/>
    <lineage>
        <taxon>Bacteria</taxon>
        <taxon>Bacillati</taxon>
        <taxon>Actinomycetota</taxon>
        <taxon>Actinomycetes</taxon>
        <taxon>Mycobacteriales</taxon>
        <taxon>Mycobacteriaceae</taxon>
        <taxon>Mycolicibacterium</taxon>
    </lineage>
</organism>
<comment type="caution">
    <text evidence="2">The sequence shown here is derived from an EMBL/GenBank/DDBJ whole genome shotgun (WGS) entry which is preliminary data.</text>
</comment>
<feature type="region of interest" description="Disordered" evidence="1">
    <location>
        <begin position="1"/>
        <end position="59"/>
    </location>
</feature>
<dbReference type="GO" id="GO:0008233">
    <property type="term" value="F:peptidase activity"/>
    <property type="evidence" value="ECO:0007669"/>
    <property type="project" value="UniProtKB-KW"/>
</dbReference>
<protein>
    <submittedName>
        <fullName evidence="2">Papain-like cysteine protease AvrRpt2</fullName>
    </submittedName>
</protein>
<sequence>MTLAFGVACGATEPSAPSTPATSVSAASAEPNFTCRGHDGTRTARQLDASRDKAEGPPQDEIVEIVGGVYGDPDAAARYWEQQSEGDCGLMATRMVVGEITGAPPTEREIIDLAAGTPSQCTPGEPVYDESIDPEDGGIGHGTCSRDLPLLLKHFGIDADYTNDDEAADGGLDTGLDALADYLGNGQQAMVCVNSRIIWDTEGDRTNCGHMITVAAIDFDEDIVYLGDSGGEDTRDEQVSIDTFESAWATGDHELVVTR</sequence>
<keyword evidence="2" id="KW-0645">Protease</keyword>
<gene>
    <name evidence="2" type="ORF">MVAC_04452</name>
</gene>
<feature type="compositionally biased region" description="Low complexity" evidence="1">
    <location>
        <begin position="11"/>
        <end position="31"/>
    </location>
</feature>
<dbReference type="Gene3D" id="3.90.70.10">
    <property type="entry name" value="Cysteine proteinases"/>
    <property type="match status" value="1"/>
</dbReference>
<dbReference type="EMBL" id="ALQA01000006">
    <property type="protein sequence ID" value="EJZ11795.1"/>
    <property type="molecule type" value="Genomic_DNA"/>
</dbReference>
<accession>K0V319</accession>
<dbReference type="AlphaFoldDB" id="K0V319"/>
<proteinExistence type="predicted"/>
<evidence type="ECO:0000313" key="3">
    <source>
        <dbReference type="Proteomes" id="UP000006072"/>
    </source>
</evidence>
<evidence type="ECO:0000256" key="1">
    <source>
        <dbReference type="SAM" id="MobiDB-lite"/>
    </source>
</evidence>
<dbReference type="GO" id="GO:0006508">
    <property type="term" value="P:proteolysis"/>
    <property type="evidence" value="ECO:0007669"/>
    <property type="project" value="UniProtKB-KW"/>
</dbReference>
<reference evidence="2 3" key="1">
    <citation type="journal article" date="2012" name="J. Bacteriol.">
        <title>Complete Genome Sequence of Mycobacterium vaccae Type Strain ATCC 25954.</title>
        <authorList>
            <person name="Ho Y.S."/>
            <person name="Adroub S.A."/>
            <person name="Abadi M."/>
            <person name="Al Alwan B."/>
            <person name="Alkhateeb R."/>
            <person name="Gao G."/>
            <person name="Ragab A."/>
            <person name="Ali S."/>
            <person name="van Soolingen D."/>
            <person name="Bitter W."/>
            <person name="Pain A."/>
            <person name="Abdallah A.M."/>
        </authorList>
    </citation>
    <scope>NUCLEOTIDE SEQUENCE [LARGE SCALE GENOMIC DNA]</scope>
    <source>
        <strain evidence="2 3">ATCC 25954</strain>
    </source>
</reference>
<keyword evidence="2" id="KW-0378">Hydrolase</keyword>
<dbReference type="PATRIC" id="fig|1194972.3.peg.899"/>
<name>K0V319_MYCVA</name>
<evidence type="ECO:0000313" key="2">
    <source>
        <dbReference type="EMBL" id="EJZ11795.1"/>
    </source>
</evidence>
<dbReference type="Proteomes" id="UP000006072">
    <property type="component" value="Unassembled WGS sequence"/>
</dbReference>
<keyword evidence="3" id="KW-1185">Reference proteome</keyword>